<evidence type="ECO:0000313" key="9">
    <source>
        <dbReference type="Proteomes" id="UP000192917"/>
    </source>
</evidence>
<keyword evidence="4 6" id="KW-0472">Membrane</keyword>
<evidence type="ECO:0000256" key="5">
    <source>
        <dbReference type="SAM" id="MobiDB-lite"/>
    </source>
</evidence>
<feature type="transmembrane region" description="Helical" evidence="6">
    <location>
        <begin position="56"/>
        <end position="76"/>
    </location>
</feature>
<dbReference type="EMBL" id="FWZX01000012">
    <property type="protein sequence ID" value="SMF35915.1"/>
    <property type="molecule type" value="Genomic_DNA"/>
</dbReference>
<organism evidence="8 9">
    <name type="scientific">Tistlia consotensis USBA 355</name>
    <dbReference type="NCBI Taxonomy" id="560819"/>
    <lineage>
        <taxon>Bacteria</taxon>
        <taxon>Pseudomonadati</taxon>
        <taxon>Pseudomonadota</taxon>
        <taxon>Alphaproteobacteria</taxon>
        <taxon>Rhodospirillales</taxon>
        <taxon>Rhodovibrionaceae</taxon>
        <taxon>Tistlia</taxon>
    </lineage>
</organism>
<accession>A0A1Y6C0P0</accession>
<dbReference type="Proteomes" id="UP000192917">
    <property type="component" value="Unassembled WGS sequence"/>
</dbReference>
<keyword evidence="3 6" id="KW-1133">Transmembrane helix</keyword>
<gene>
    <name evidence="8" type="ORF">SAMN05428998_11225</name>
</gene>
<dbReference type="CDD" id="cd07346">
    <property type="entry name" value="ABC_6TM_exporters"/>
    <property type="match status" value="1"/>
</dbReference>
<dbReference type="SUPFAM" id="SSF90123">
    <property type="entry name" value="ABC transporter transmembrane region"/>
    <property type="match status" value="2"/>
</dbReference>
<dbReference type="PROSITE" id="PS50929">
    <property type="entry name" value="ABC_TM1F"/>
    <property type="match status" value="1"/>
</dbReference>
<evidence type="ECO:0000256" key="4">
    <source>
        <dbReference type="ARBA" id="ARBA00023136"/>
    </source>
</evidence>
<evidence type="ECO:0000313" key="8">
    <source>
        <dbReference type="EMBL" id="SMF35915.1"/>
    </source>
</evidence>
<dbReference type="GO" id="GO:0005886">
    <property type="term" value="C:plasma membrane"/>
    <property type="evidence" value="ECO:0007669"/>
    <property type="project" value="UniProtKB-SubCell"/>
</dbReference>
<reference evidence="8 9" key="1">
    <citation type="submission" date="2017-04" db="EMBL/GenBank/DDBJ databases">
        <authorList>
            <person name="Afonso C.L."/>
            <person name="Miller P.J."/>
            <person name="Scott M.A."/>
            <person name="Spackman E."/>
            <person name="Goraichik I."/>
            <person name="Dimitrov K.M."/>
            <person name="Suarez D.L."/>
            <person name="Swayne D.E."/>
        </authorList>
    </citation>
    <scope>NUCLEOTIDE SEQUENCE [LARGE SCALE GENOMIC DNA]</scope>
    <source>
        <strain evidence="8 9">USBA 355</strain>
    </source>
</reference>
<feature type="domain" description="ABC transmembrane type-1" evidence="7">
    <location>
        <begin position="19"/>
        <end position="315"/>
    </location>
</feature>
<dbReference type="GO" id="GO:0140359">
    <property type="term" value="F:ABC-type transporter activity"/>
    <property type="evidence" value="ECO:0007669"/>
    <property type="project" value="InterPro"/>
</dbReference>
<evidence type="ECO:0000259" key="7">
    <source>
        <dbReference type="PROSITE" id="PS50929"/>
    </source>
</evidence>
<proteinExistence type="predicted"/>
<dbReference type="GO" id="GO:0005524">
    <property type="term" value="F:ATP binding"/>
    <property type="evidence" value="ECO:0007669"/>
    <property type="project" value="InterPro"/>
</dbReference>
<feature type="transmembrane region" description="Helical" evidence="6">
    <location>
        <begin position="162"/>
        <end position="185"/>
    </location>
</feature>
<evidence type="ECO:0000256" key="6">
    <source>
        <dbReference type="SAM" id="Phobius"/>
    </source>
</evidence>
<evidence type="ECO:0000256" key="3">
    <source>
        <dbReference type="ARBA" id="ARBA00022989"/>
    </source>
</evidence>
<dbReference type="STRING" id="560819.SAMN05428998_11225"/>
<feature type="transmembrane region" description="Helical" evidence="6">
    <location>
        <begin position="254"/>
        <end position="280"/>
    </location>
</feature>
<comment type="subcellular location">
    <subcellularLocation>
        <location evidence="1">Cell membrane</location>
        <topology evidence="1">Multi-pass membrane protein</topology>
    </subcellularLocation>
</comment>
<evidence type="ECO:0000256" key="1">
    <source>
        <dbReference type="ARBA" id="ARBA00004651"/>
    </source>
</evidence>
<name>A0A1Y6C0P0_9PROT</name>
<feature type="transmembrane region" description="Helical" evidence="6">
    <location>
        <begin position="20"/>
        <end position="36"/>
    </location>
</feature>
<protein>
    <recommendedName>
        <fullName evidence="7">ABC transmembrane type-1 domain-containing protein</fullName>
    </recommendedName>
</protein>
<dbReference type="InterPro" id="IPR036640">
    <property type="entry name" value="ABC1_TM_sf"/>
</dbReference>
<dbReference type="Gene3D" id="1.20.1560.10">
    <property type="entry name" value="ABC transporter type 1, transmembrane domain"/>
    <property type="match status" value="1"/>
</dbReference>
<evidence type="ECO:0000256" key="2">
    <source>
        <dbReference type="ARBA" id="ARBA00022692"/>
    </source>
</evidence>
<sequence length="358" mass="38559">MRPASLYRYIWQTTRRRQVLILLLTGLIVPLAMVPLEVQRRIVDRAIVKGDLGELALLAGAYLSVILVQGGLKYVLNQHKGRVLEDVARDLRRRLLIDCAPRPESDGPSTAGPPPDTLVVDGAGDSPVDEGTIVSVLAAEAEDVAGFASESLSVPLLQSGTILVVAGYLLWVQPLIAVLAMLIYLPQGIVVPRVQHAINRLARARTNLVRRLGHEAAAHWIEAPEAGRSTHAERALRLIEQIYATRIRIYLRKYFLTFLGNFLDALGPIVVLSVGGWLVIQGRTEVGTLVVFISGFQKLSDPWDQLITFYRMLSNACVSYGLVVGVLRGGAVAPSGVAPSGVAPSGVAAGAERPALPA</sequence>
<feature type="compositionally biased region" description="Low complexity" evidence="5">
    <location>
        <begin position="338"/>
        <end position="351"/>
    </location>
</feature>
<dbReference type="AlphaFoldDB" id="A0A1Y6C0P0"/>
<feature type="region of interest" description="Disordered" evidence="5">
    <location>
        <begin position="338"/>
        <end position="358"/>
    </location>
</feature>
<keyword evidence="9" id="KW-1185">Reference proteome</keyword>
<keyword evidence="2 6" id="KW-0812">Transmembrane</keyword>
<dbReference type="InterPro" id="IPR011527">
    <property type="entry name" value="ABC1_TM_dom"/>
</dbReference>
<dbReference type="RefSeq" id="WP_085123562.1">
    <property type="nucleotide sequence ID" value="NZ_FWZX01000012.1"/>
</dbReference>